<keyword evidence="1" id="KW-1133">Transmembrane helix</keyword>
<dbReference type="Proteomes" id="UP001058003">
    <property type="component" value="Chromosome"/>
</dbReference>
<organism evidence="2 3">
    <name type="scientific">Dactylosporangium aurantiacum</name>
    <dbReference type="NCBI Taxonomy" id="35754"/>
    <lineage>
        <taxon>Bacteria</taxon>
        <taxon>Bacillati</taxon>
        <taxon>Actinomycetota</taxon>
        <taxon>Actinomycetes</taxon>
        <taxon>Micromonosporales</taxon>
        <taxon>Micromonosporaceae</taxon>
        <taxon>Dactylosporangium</taxon>
    </lineage>
</organism>
<dbReference type="EMBL" id="CP073767">
    <property type="protein sequence ID" value="UWZ51944.1"/>
    <property type="molecule type" value="Genomic_DNA"/>
</dbReference>
<sequence>MSIPPQDATADLLAEQADRAAAARTHAWLGLAAAPVIAAAGALCLTWSRRPRRDLSAT</sequence>
<keyword evidence="1" id="KW-0472">Membrane</keyword>
<dbReference type="AlphaFoldDB" id="A0A9Q9I8V9"/>
<reference evidence="2" key="1">
    <citation type="submission" date="2021-04" db="EMBL/GenBank/DDBJ databases">
        <title>Dactylosporangium aurantiacum NRRL B-8018 full assembly.</title>
        <authorList>
            <person name="Hartkoorn R.C."/>
            <person name="Beaudoing E."/>
            <person name="Hot D."/>
        </authorList>
    </citation>
    <scope>NUCLEOTIDE SEQUENCE</scope>
    <source>
        <strain evidence="2">NRRL B-8018</strain>
    </source>
</reference>
<protein>
    <submittedName>
        <fullName evidence="2">Uncharacterized protein</fullName>
    </submittedName>
</protein>
<accession>A0A9Q9I8V9</accession>
<feature type="transmembrane region" description="Helical" evidence="1">
    <location>
        <begin position="27"/>
        <end position="47"/>
    </location>
</feature>
<name>A0A9Q9I8V9_9ACTN</name>
<evidence type="ECO:0000256" key="1">
    <source>
        <dbReference type="SAM" id="Phobius"/>
    </source>
</evidence>
<evidence type="ECO:0000313" key="2">
    <source>
        <dbReference type="EMBL" id="UWZ51944.1"/>
    </source>
</evidence>
<evidence type="ECO:0000313" key="3">
    <source>
        <dbReference type="Proteomes" id="UP001058003"/>
    </source>
</evidence>
<dbReference type="KEGG" id="daur:Daura_35285"/>
<keyword evidence="1" id="KW-0812">Transmembrane</keyword>
<keyword evidence="3" id="KW-1185">Reference proteome</keyword>
<gene>
    <name evidence="2" type="ORF">Daura_35285</name>
</gene>
<proteinExistence type="predicted"/>